<name>A0ACA9LVW5_9GLOM</name>
<proteinExistence type="predicted"/>
<organism evidence="1 2">
    <name type="scientific">Cetraspora pellucida</name>
    <dbReference type="NCBI Taxonomy" id="1433469"/>
    <lineage>
        <taxon>Eukaryota</taxon>
        <taxon>Fungi</taxon>
        <taxon>Fungi incertae sedis</taxon>
        <taxon>Mucoromycota</taxon>
        <taxon>Glomeromycotina</taxon>
        <taxon>Glomeromycetes</taxon>
        <taxon>Diversisporales</taxon>
        <taxon>Gigasporaceae</taxon>
        <taxon>Cetraspora</taxon>
    </lineage>
</organism>
<accession>A0ACA9LVW5</accession>
<comment type="caution">
    <text evidence="1">The sequence shown here is derived from an EMBL/GenBank/DDBJ whole genome shotgun (WGS) entry which is preliminary data.</text>
</comment>
<protein>
    <submittedName>
        <fullName evidence="1">1302_t:CDS:1</fullName>
    </submittedName>
</protein>
<reference evidence="1" key="1">
    <citation type="submission" date="2021-06" db="EMBL/GenBank/DDBJ databases">
        <authorList>
            <person name="Kallberg Y."/>
            <person name="Tangrot J."/>
            <person name="Rosling A."/>
        </authorList>
    </citation>
    <scope>NUCLEOTIDE SEQUENCE</scope>
    <source>
        <strain evidence="1">28 12/20/2015</strain>
    </source>
</reference>
<dbReference type="Proteomes" id="UP000789366">
    <property type="component" value="Unassembled WGS sequence"/>
</dbReference>
<gene>
    <name evidence="1" type="ORF">SPELUC_LOCUS5138</name>
</gene>
<sequence length="89" mass="10665">MPKQNPYLENKKPIELVQELKDEYKMPSYEEFMKGYGSDGNLNYDDLNEDYHRNYERHISKEEEIKRLLRGDVRGLELAIRDGKPTVSW</sequence>
<evidence type="ECO:0000313" key="1">
    <source>
        <dbReference type="EMBL" id="CAG8549210.1"/>
    </source>
</evidence>
<evidence type="ECO:0000313" key="2">
    <source>
        <dbReference type="Proteomes" id="UP000789366"/>
    </source>
</evidence>
<dbReference type="EMBL" id="CAJVPW010005035">
    <property type="protein sequence ID" value="CAG8549210.1"/>
    <property type="molecule type" value="Genomic_DNA"/>
</dbReference>
<keyword evidence="2" id="KW-1185">Reference proteome</keyword>